<feature type="compositionally biased region" description="Polar residues" evidence="6">
    <location>
        <begin position="546"/>
        <end position="557"/>
    </location>
</feature>
<dbReference type="GeneID" id="8239117"/>
<proteinExistence type="inferred from homology"/>
<accession>E0VW31</accession>
<feature type="compositionally biased region" description="Basic and acidic residues" evidence="6">
    <location>
        <begin position="395"/>
        <end position="404"/>
    </location>
</feature>
<feature type="region of interest" description="Disordered" evidence="6">
    <location>
        <begin position="395"/>
        <end position="467"/>
    </location>
</feature>
<dbReference type="EMBL" id="DS235816">
    <property type="protein sequence ID" value="EEB17587.1"/>
    <property type="molecule type" value="Genomic_DNA"/>
</dbReference>
<dbReference type="InParanoid" id="E0VW31"/>
<dbReference type="EnsemblMetazoa" id="PHUM473110-RA">
    <property type="protein sequence ID" value="PHUM473110-PA"/>
    <property type="gene ID" value="PHUM473110"/>
</dbReference>
<evidence type="ECO:0000256" key="3">
    <source>
        <dbReference type="ARBA" id="ARBA00022553"/>
    </source>
</evidence>
<feature type="compositionally biased region" description="Polar residues" evidence="6">
    <location>
        <begin position="517"/>
        <end position="532"/>
    </location>
</feature>
<dbReference type="GO" id="GO:0006364">
    <property type="term" value="P:rRNA processing"/>
    <property type="evidence" value="ECO:0007669"/>
    <property type="project" value="InterPro"/>
</dbReference>
<dbReference type="KEGG" id="phu:Phum_PHUM473110"/>
<keyword evidence="9" id="KW-1185">Reference proteome</keyword>
<comment type="subcellular location">
    <subcellularLocation>
        <location evidence="1">Nucleus</location>
        <location evidence="1">Nucleolus</location>
    </subcellularLocation>
</comment>
<dbReference type="OrthoDB" id="277439at2759"/>
<dbReference type="eggNOG" id="KOG2172">
    <property type="taxonomic scope" value="Eukaryota"/>
</dbReference>
<evidence type="ECO:0000256" key="6">
    <source>
        <dbReference type="SAM" id="MobiDB-lite"/>
    </source>
</evidence>
<dbReference type="VEuPathDB" id="VectorBase:PHUM473110"/>
<evidence type="ECO:0000313" key="9">
    <source>
        <dbReference type="Proteomes" id="UP000009046"/>
    </source>
</evidence>
<evidence type="ECO:0000256" key="2">
    <source>
        <dbReference type="ARBA" id="ARBA00007774"/>
    </source>
</evidence>
<reference evidence="8" key="3">
    <citation type="submission" date="2021-02" db="UniProtKB">
        <authorList>
            <consortium name="EnsemblMetazoa"/>
        </authorList>
    </citation>
    <scope>IDENTIFICATION</scope>
    <source>
        <strain evidence="8">USDA</strain>
    </source>
</reference>
<name>E0VW31_PEDHC</name>
<reference evidence="7" key="2">
    <citation type="submission" date="2007-04" db="EMBL/GenBank/DDBJ databases">
        <title>The genome of the human body louse.</title>
        <authorList>
            <consortium name="The Human Body Louse Genome Consortium"/>
            <person name="Kirkness E."/>
            <person name="Walenz B."/>
            <person name="Hass B."/>
            <person name="Bruggner R."/>
            <person name="Strausberg R."/>
        </authorList>
    </citation>
    <scope>NUCLEOTIDE SEQUENCE</scope>
    <source>
        <strain evidence="7">USDA</strain>
    </source>
</reference>
<organism>
    <name type="scientific">Pediculus humanus subsp. corporis</name>
    <name type="common">Body louse</name>
    <dbReference type="NCBI Taxonomy" id="121224"/>
    <lineage>
        <taxon>Eukaryota</taxon>
        <taxon>Metazoa</taxon>
        <taxon>Ecdysozoa</taxon>
        <taxon>Arthropoda</taxon>
        <taxon>Hexapoda</taxon>
        <taxon>Insecta</taxon>
        <taxon>Pterygota</taxon>
        <taxon>Neoptera</taxon>
        <taxon>Paraneoptera</taxon>
        <taxon>Psocodea</taxon>
        <taxon>Troctomorpha</taxon>
        <taxon>Phthiraptera</taxon>
        <taxon>Anoplura</taxon>
        <taxon>Pediculidae</taxon>
        <taxon>Pediculus</taxon>
    </lineage>
</organism>
<dbReference type="GO" id="GO:0032040">
    <property type="term" value="C:small-subunit processome"/>
    <property type="evidence" value="ECO:0007669"/>
    <property type="project" value="InterPro"/>
</dbReference>
<dbReference type="PANTHER" id="PTHR14150:SF12">
    <property type="entry name" value="U3 SMALL NUCLEOLAR RNA-ASSOCIATED PROTEIN 14 HOMOLOG A"/>
    <property type="match status" value="1"/>
</dbReference>
<dbReference type="RefSeq" id="XP_002430325.1">
    <property type="nucleotide sequence ID" value="XM_002430280.1"/>
</dbReference>
<dbReference type="InterPro" id="IPR006709">
    <property type="entry name" value="SSU_processome_Utp14"/>
</dbReference>
<dbReference type="FunCoup" id="E0VW31">
    <property type="interactions" value="1100"/>
</dbReference>
<evidence type="ECO:0000256" key="5">
    <source>
        <dbReference type="SAM" id="Coils"/>
    </source>
</evidence>
<dbReference type="OMA" id="EDHIKDY"/>
<sequence>MSILDEENIESDYSDNDEQYTKLLNSVSQLDSSQRVKPASRKEVSTEVSEYTLQKSAPDSKLVNVSELADVLRQKTKHVAITNKVSKVTEKSKTLPKPLEKTAEDKLKRIIGYENVKNQVQRWDAVVMRNKFKDQLNFPLKSSHLKLVNSNDFLKQFRTATPLEAELDKVLKPDNSVEQQKGDDSDFPLTLEEMLDKRKEMARLRAKLSYREAKAQRQNKIKSKKYHRILKREKLKQQLKEFEILQKTDPAKALEKLSELDKTRALERASLRHRNTGQWARNMSVQAKYDVESRKILAEQLRMSRELTQKVQMENSSDEDENNLNEVTTDEKTKNLIVSEDNPWALNVSKEVEDFVSGYKKFWSEKNKENDKEIMNQGDKIPENESLSEDFNTCSDDKNSKFNEIDDGNNVSLKNNNENTNKETNSKKKDQGVIHQIESTNDKMNLDNENVSKEFKKENNKSVENKKIRNTSGDVSLKKEEFIQSTDSLDTNNKIIAGKNKINDKNSLDKPKKNDMTNKLTNNSNILNQNKISPKKVKNKSEVDSNKTNNDNSLNKISMISVRPTSGMWLITSVESPVDKKSEGKKNDKKRKLENINNLFDDLEEKMSRKVSKKVKLIDKNLKKDVGKKSNKNKRKKNACVAKKEFRDEKIKNSFRHSKDSLRPDLDVGLLEGTNEEENLRDVKTTAEIGNVDNLLNIEPEINPENFIKLKPKKLGIRVPENMETVEDDADDETRQLRMIEVAFGDDDVLAEFSEIKEKEDDKTEIEMSEELPGWGNWGGEGIVESERKKKKGFVKKSVKLPNRKDKKKPDMIINEKENPNIREHLVKFVPYPFKNAEAFESHLRAPIGREWVPETAHRKLIQKPIETKLGTIIEPMDENEIIVKKKMAKSPYVGKKKKNDDKKS</sequence>
<dbReference type="CTD" id="8239117"/>
<keyword evidence="5" id="KW-0175">Coiled coil</keyword>
<reference evidence="7" key="1">
    <citation type="submission" date="2007-04" db="EMBL/GenBank/DDBJ databases">
        <title>Annotation of Pediculus humanus corporis strain USDA.</title>
        <authorList>
            <person name="Kirkness E."/>
            <person name="Hannick L."/>
            <person name="Hass B."/>
            <person name="Bruggner R."/>
            <person name="Lawson D."/>
            <person name="Bidwell S."/>
            <person name="Joardar V."/>
            <person name="Caler E."/>
            <person name="Walenz B."/>
            <person name="Inman J."/>
            <person name="Schobel S."/>
            <person name="Galinsky K."/>
            <person name="Amedeo P."/>
            <person name="Strausberg R."/>
        </authorList>
    </citation>
    <scope>NUCLEOTIDE SEQUENCE</scope>
    <source>
        <strain evidence="7">USDA</strain>
    </source>
</reference>
<feature type="compositionally biased region" description="Basic and acidic residues" evidence="6">
    <location>
        <begin position="420"/>
        <end position="432"/>
    </location>
</feature>
<dbReference type="Pfam" id="PF04615">
    <property type="entry name" value="Utp14"/>
    <property type="match status" value="1"/>
</dbReference>
<evidence type="ECO:0000313" key="8">
    <source>
        <dbReference type="EnsemblMetazoa" id="PHUM473110-PA"/>
    </source>
</evidence>
<evidence type="ECO:0000256" key="1">
    <source>
        <dbReference type="ARBA" id="ARBA00004604"/>
    </source>
</evidence>
<dbReference type="Proteomes" id="UP000009046">
    <property type="component" value="Unassembled WGS sequence"/>
</dbReference>
<feature type="compositionally biased region" description="Low complexity" evidence="6">
    <location>
        <begin position="409"/>
        <end position="419"/>
    </location>
</feature>
<evidence type="ECO:0000313" key="7">
    <source>
        <dbReference type="EMBL" id="EEB17587.1"/>
    </source>
</evidence>
<dbReference type="AlphaFoldDB" id="E0VW31"/>
<keyword evidence="3" id="KW-0597">Phosphoprotein</keyword>
<evidence type="ECO:0000256" key="4">
    <source>
        <dbReference type="ARBA" id="ARBA00023242"/>
    </source>
</evidence>
<dbReference type="EMBL" id="AAZO01005737">
    <property type="status" value="NOT_ANNOTATED_CDS"/>
    <property type="molecule type" value="Genomic_DNA"/>
</dbReference>
<protein>
    <submittedName>
        <fullName evidence="7 8">Caldesmon, putative</fullName>
    </submittedName>
</protein>
<dbReference type="HOGENOM" id="CLU_012635_0_0_1"/>
<dbReference type="STRING" id="121224.E0VW31"/>
<feature type="coiled-coil region" evidence="5">
    <location>
        <begin position="586"/>
        <end position="613"/>
    </location>
</feature>
<comment type="similarity">
    <text evidence="2">Belongs to the UTP14 family.</text>
</comment>
<gene>
    <name evidence="8" type="primary">8239117</name>
    <name evidence="7" type="ORF">Phum_PHUM473110</name>
</gene>
<keyword evidence="4" id="KW-0539">Nucleus</keyword>
<feature type="region of interest" description="Disordered" evidence="6">
    <location>
        <begin position="502"/>
        <end position="557"/>
    </location>
</feature>
<feature type="compositionally biased region" description="Basic and acidic residues" evidence="6">
    <location>
        <begin position="440"/>
        <end position="467"/>
    </location>
</feature>
<feature type="compositionally biased region" description="Basic and acidic residues" evidence="6">
    <location>
        <begin position="502"/>
        <end position="516"/>
    </location>
</feature>
<dbReference type="PANTHER" id="PTHR14150">
    <property type="entry name" value="U3 SMALL NUCLEOLAR RNA-ASSOCIATED PROTEIN 14"/>
    <property type="match status" value="1"/>
</dbReference>